<name>A0A840N9E7_9PSEU</name>
<dbReference type="InterPro" id="IPR006224">
    <property type="entry name" value="PsdUridine_synth_RluA-like_CS"/>
</dbReference>
<evidence type="ECO:0000256" key="1">
    <source>
        <dbReference type="ARBA" id="ARBA00000073"/>
    </source>
</evidence>
<sequence>MRRKLRSPLPQRDGLDAARMRLPDTGTWPTVRDHLVDRLPVAPGEVDRMLRERRVAAVDGSFVDADTPFAPGSFLWIQRALPVETPVPFELDVLHRDEHLLVVDKPHFLATTPRGGHVAETALVRLRRALDLPELSPAHRLDRMTAGLVLFTVHEAARREYQLLFQNRAVRKEYEAIAHHAPEPAVPDVVRSRIVKERGVLQAQEVPGPVNAETRVEPVERRGTAVRYRLLPTTGRTHQLRVHLASVGAPIVGDDLYPVVRDRAPDDFADPLRLLAKALRFTDPITGAPRHFESRRELDWPDDAQPPR</sequence>
<keyword evidence="7" id="KW-1185">Reference proteome</keyword>
<dbReference type="Gene3D" id="3.30.2350.10">
    <property type="entry name" value="Pseudouridine synthase"/>
    <property type="match status" value="1"/>
</dbReference>
<accession>A0A840N9E7</accession>
<dbReference type="GO" id="GO:0009982">
    <property type="term" value="F:pseudouridine synthase activity"/>
    <property type="evidence" value="ECO:0007669"/>
    <property type="project" value="InterPro"/>
</dbReference>
<dbReference type="GO" id="GO:0000455">
    <property type="term" value="P:enzyme-directed rRNA pseudouridine synthesis"/>
    <property type="evidence" value="ECO:0007669"/>
    <property type="project" value="TreeGrafter"/>
</dbReference>
<dbReference type="GO" id="GO:0140098">
    <property type="term" value="F:catalytic activity, acting on RNA"/>
    <property type="evidence" value="ECO:0007669"/>
    <property type="project" value="UniProtKB-ARBA"/>
</dbReference>
<dbReference type="EMBL" id="JACHIV010000001">
    <property type="protein sequence ID" value="MBB5068806.1"/>
    <property type="molecule type" value="Genomic_DNA"/>
</dbReference>
<evidence type="ECO:0000313" key="6">
    <source>
        <dbReference type="EMBL" id="MBB5068806.1"/>
    </source>
</evidence>
<dbReference type="RefSeq" id="WP_184478552.1">
    <property type="nucleotide sequence ID" value="NZ_JACHIV010000001.1"/>
</dbReference>
<dbReference type="PANTHER" id="PTHR21600:SF84">
    <property type="entry name" value="PSEUDOURIDINE SYNTHASE RSUA_RLUA-LIKE DOMAIN-CONTAINING PROTEIN"/>
    <property type="match status" value="1"/>
</dbReference>
<dbReference type="InterPro" id="IPR050188">
    <property type="entry name" value="RluA_PseudoU_synthase"/>
</dbReference>
<dbReference type="PANTHER" id="PTHR21600">
    <property type="entry name" value="MITOCHONDRIAL RNA PSEUDOURIDINE SYNTHASE"/>
    <property type="match status" value="1"/>
</dbReference>
<organism evidence="6 7">
    <name type="scientific">Saccharopolyspora gloriosae</name>
    <dbReference type="NCBI Taxonomy" id="455344"/>
    <lineage>
        <taxon>Bacteria</taxon>
        <taxon>Bacillati</taxon>
        <taxon>Actinomycetota</taxon>
        <taxon>Actinomycetes</taxon>
        <taxon>Pseudonocardiales</taxon>
        <taxon>Pseudonocardiaceae</taxon>
        <taxon>Saccharopolyspora</taxon>
    </lineage>
</organism>
<comment type="catalytic activity">
    <reaction evidence="1">
        <text>a uridine in RNA = a pseudouridine in RNA</text>
        <dbReference type="Rhea" id="RHEA:48348"/>
        <dbReference type="Rhea" id="RHEA-COMP:12068"/>
        <dbReference type="Rhea" id="RHEA-COMP:12069"/>
        <dbReference type="ChEBI" id="CHEBI:65314"/>
        <dbReference type="ChEBI" id="CHEBI:65315"/>
    </reaction>
</comment>
<dbReference type="SUPFAM" id="SSF55120">
    <property type="entry name" value="Pseudouridine synthase"/>
    <property type="match status" value="1"/>
</dbReference>
<comment type="caution">
    <text evidence="6">The sequence shown here is derived from an EMBL/GenBank/DDBJ whole genome shotgun (WGS) entry which is preliminary data.</text>
</comment>
<reference evidence="6 7" key="1">
    <citation type="submission" date="2020-08" db="EMBL/GenBank/DDBJ databases">
        <title>Sequencing the genomes of 1000 actinobacteria strains.</title>
        <authorList>
            <person name="Klenk H.-P."/>
        </authorList>
    </citation>
    <scope>NUCLEOTIDE SEQUENCE [LARGE SCALE GENOMIC DNA]</scope>
    <source>
        <strain evidence="6 7">DSM 45582</strain>
    </source>
</reference>
<dbReference type="GO" id="GO:0003723">
    <property type="term" value="F:RNA binding"/>
    <property type="evidence" value="ECO:0007669"/>
    <property type="project" value="InterPro"/>
</dbReference>
<dbReference type="AlphaFoldDB" id="A0A840N9E7"/>
<evidence type="ECO:0000256" key="3">
    <source>
        <dbReference type="ARBA" id="ARBA00033164"/>
    </source>
</evidence>
<evidence type="ECO:0000256" key="4">
    <source>
        <dbReference type="SAM" id="MobiDB-lite"/>
    </source>
</evidence>
<feature type="region of interest" description="Disordered" evidence="4">
    <location>
        <begin position="286"/>
        <end position="308"/>
    </location>
</feature>
<evidence type="ECO:0000313" key="7">
    <source>
        <dbReference type="Proteomes" id="UP000580474"/>
    </source>
</evidence>
<gene>
    <name evidence="6" type="ORF">BJ969_001894</name>
</gene>
<feature type="domain" description="Pseudouridine synthase RsuA/RluA-like" evidence="5">
    <location>
        <begin position="99"/>
        <end position="246"/>
    </location>
</feature>
<dbReference type="InterPro" id="IPR006145">
    <property type="entry name" value="PsdUridine_synth_RsuA/RluA"/>
</dbReference>
<dbReference type="Pfam" id="PF00849">
    <property type="entry name" value="PseudoU_synth_2"/>
    <property type="match status" value="1"/>
</dbReference>
<keyword evidence="6" id="KW-0413">Isomerase</keyword>
<feature type="compositionally biased region" description="Basic and acidic residues" evidence="4">
    <location>
        <begin position="290"/>
        <end position="299"/>
    </location>
</feature>
<evidence type="ECO:0000256" key="2">
    <source>
        <dbReference type="ARBA" id="ARBA00031870"/>
    </source>
</evidence>
<evidence type="ECO:0000259" key="5">
    <source>
        <dbReference type="Pfam" id="PF00849"/>
    </source>
</evidence>
<dbReference type="InterPro" id="IPR020103">
    <property type="entry name" value="PsdUridine_synth_cat_dom_sf"/>
</dbReference>
<protein>
    <recommendedName>
        <fullName evidence="2">RNA pseudouridylate synthase</fullName>
    </recommendedName>
    <alternativeName>
        <fullName evidence="3">RNA-uridine isomerase</fullName>
    </alternativeName>
</protein>
<dbReference type="Proteomes" id="UP000580474">
    <property type="component" value="Unassembled WGS sequence"/>
</dbReference>
<proteinExistence type="predicted"/>
<dbReference type="PROSITE" id="PS01129">
    <property type="entry name" value="PSI_RLU"/>
    <property type="match status" value="1"/>
</dbReference>